<dbReference type="EMBL" id="UOEC01000155">
    <property type="protein sequence ID" value="VAV98711.1"/>
    <property type="molecule type" value="Genomic_DNA"/>
</dbReference>
<dbReference type="HAMAP" id="MF_00652">
    <property type="entry name" value="UPF0246"/>
    <property type="match status" value="1"/>
</dbReference>
<gene>
    <name evidence="1" type="ORF">MNBD_ALPHA08-651</name>
</gene>
<accession>A0A3B0S709</accession>
<protein>
    <submittedName>
        <fullName evidence="1">UPF0246 protein YaaA</fullName>
    </submittedName>
</protein>
<dbReference type="InterPro" id="IPR005583">
    <property type="entry name" value="YaaA"/>
</dbReference>
<evidence type="ECO:0000313" key="1">
    <source>
        <dbReference type="EMBL" id="VAV98711.1"/>
    </source>
</evidence>
<proteinExistence type="inferred from homology"/>
<dbReference type="AlphaFoldDB" id="A0A3B0S709"/>
<dbReference type="PANTHER" id="PTHR30283:SF4">
    <property type="entry name" value="PEROXIDE STRESS RESISTANCE PROTEIN YAAA"/>
    <property type="match status" value="1"/>
</dbReference>
<dbReference type="NCBIfam" id="NF002542">
    <property type="entry name" value="PRK02101.1-3"/>
    <property type="match status" value="1"/>
</dbReference>
<dbReference type="GO" id="GO:0005829">
    <property type="term" value="C:cytosol"/>
    <property type="evidence" value="ECO:0007669"/>
    <property type="project" value="TreeGrafter"/>
</dbReference>
<organism evidence="1">
    <name type="scientific">hydrothermal vent metagenome</name>
    <dbReference type="NCBI Taxonomy" id="652676"/>
    <lineage>
        <taxon>unclassified sequences</taxon>
        <taxon>metagenomes</taxon>
        <taxon>ecological metagenomes</taxon>
    </lineage>
</organism>
<dbReference type="GO" id="GO:0033194">
    <property type="term" value="P:response to hydroperoxide"/>
    <property type="evidence" value="ECO:0007669"/>
    <property type="project" value="TreeGrafter"/>
</dbReference>
<name>A0A3B0S709_9ZZZZ</name>
<dbReference type="PANTHER" id="PTHR30283">
    <property type="entry name" value="PEROXIDE STRESS RESPONSE PROTEIN YAAA"/>
    <property type="match status" value="1"/>
</dbReference>
<reference evidence="1" key="1">
    <citation type="submission" date="2018-06" db="EMBL/GenBank/DDBJ databases">
        <authorList>
            <person name="Zhirakovskaya E."/>
        </authorList>
    </citation>
    <scope>NUCLEOTIDE SEQUENCE</scope>
</reference>
<sequence length="255" mass="28750">MLAVVSPAKKLDFSRPAITVESSTPVFKKHADELAKVAKKLTRADLRQLMKISESLADLNYDRFQRYTPTPPQDTTKQAALAFAGDTYTGLDAGTLDENDLEFAQDNFRILSGLYGLLRPLDAIQAYRLEMGRKLKNPEGEDLYDFWGSNVANALDEQLANHKSKTVINLASNEYFKVIDRKALKANVLNMMFKEERDGELKIISFFAKKARGAMARYAIKNRIENPQDLKGFTAGSYAYQPSLSSDSDWVFTRK</sequence>
<dbReference type="Pfam" id="PF03883">
    <property type="entry name" value="H2O2_YaaD"/>
    <property type="match status" value="1"/>
</dbReference>